<name>G0QKK9_ICHMU</name>
<feature type="non-terminal residue" evidence="2">
    <location>
        <position position="73"/>
    </location>
</feature>
<keyword evidence="2" id="KW-0418">Kinase</keyword>
<accession>G0QKK9</accession>
<proteinExistence type="predicted"/>
<evidence type="ECO:0000313" key="3">
    <source>
        <dbReference type="Proteomes" id="UP000008983"/>
    </source>
</evidence>
<dbReference type="SUPFAM" id="SSF56112">
    <property type="entry name" value="Protein kinase-like (PK-like)"/>
    <property type="match status" value="1"/>
</dbReference>
<sequence>MYSPTGTPSYKAPEILLEIGYTHEVDMWAVGIICYQILSGNHPFKKKQEFSLEEINFNIKNTKYDFKDYVWND</sequence>
<dbReference type="Gene3D" id="1.10.510.10">
    <property type="entry name" value="Transferase(Phosphotransferase) domain 1"/>
    <property type="match status" value="1"/>
</dbReference>
<dbReference type="InterPro" id="IPR000719">
    <property type="entry name" value="Prot_kinase_dom"/>
</dbReference>
<dbReference type="EMBL" id="GL983173">
    <property type="protein sequence ID" value="EGR34241.1"/>
    <property type="molecule type" value="Genomic_DNA"/>
</dbReference>
<dbReference type="GO" id="GO:0004672">
    <property type="term" value="F:protein kinase activity"/>
    <property type="evidence" value="ECO:0007669"/>
    <property type="project" value="InterPro"/>
</dbReference>
<dbReference type="AlphaFoldDB" id="G0QKK9"/>
<dbReference type="InParanoid" id="G0QKK9"/>
<protein>
    <submittedName>
        <fullName evidence="2">Protein kinase domain protein</fullName>
    </submittedName>
</protein>
<dbReference type="RefSeq" id="XP_004039545.1">
    <property type="nucleotide sequence ID" value="XM_004039497.1"/>
</dbReference>
<dbReference type="PROSITE" id="PS50011">
    <property type="entry name" value="PROTEIN_KINASE_DOM"/>
    <property type="match status" value="1"/>
</dbReference>
<keyword evidence="3" id="KW-1185">Reference proteome</keyword>
<gene>
    <name evidence="2" type="ORF">IMG5_019250</name>
</gene>
<organism evidence="2 3">
    <name type="scientific">Ichthyophthirius multifiliis</name>
    <name type="common">White spot disease agent</name>
    <name type="synonym">Ich</name>
    <dbReference type="NCBI Taxonomy" id="5932"/>
    <lineage>
        <taxon>Eukaryota</taxon>
        <taxon>Sar</taxon>
        <taxon>Alveolata</taxon>
        <taxon>Ciliophora</taxon>
        <taxon>Intramacronucleata</taxon>
        <taxon>Oligohymenophorea</taxon>
        <taxon>Hymenostomatida</taxon>
        <taxon>Ophryoglenina</taxon>
        <taxon>Ichthyophthirius</taxon>
    </lineage>
</organism>
<dbReference type="GeneID" id="14910432"/>
<keyword evidence="2" id="KW-0808">Transferase</keyword>
<dbReference type="OrthoDB" id="417954at2759"/>
<dbReference type="Proteomes" id="UP000008983">
    <property type="component" value="Unassembled WGS sequence"/>
</dbReference>
<evidence type="ECO:0000313" key="2">
    <source>
        <dbReference type="EMBL" id="EGR34241.1"/>
    </source>
</evidence>
<dbReference type="PANTHER" id="PTHR24347">
    <property type="entry name" value="SERINE/THREONINE-PROTEIN KINASE"/>
    <property type="match status" value="1"/>
</dbReference>
<dbReference type="GO" id="GO:0005524">
    <property type="term" value="F:ATP binding"/>
    <property type="evidence" value="ECO:0007669"/>
    <property type="project" value="InterPro"/>
</dbReference>
<reference evidence="2 3" key="1">
    <citation type="submission" date="2011-07" db="EMBL/GenBank/DDBJ databases">
        <authorList>
            <person name="Coyne R."/>
            <person name="Brami D."/>
            <person name="Johnson J."/>
            <person name="Hostetler J."/>
            <person name="Hannick L."/>
            <person name="Clark T."/>
            <person name="Cassidy-Hanley D."/>
            <person name="Inman J."/>
        </authorList>
    </citation>
    <scope>NUCLEOTIDE SEQUENCE [LARGE SCALE GENOMIC DNA]</scope>
    <source>
        <strain evidence="2 3">G5</strain>
    </source>
</reference>
<feature type="domain" description="Protein kinase" evidence="1">
    <location>
        <begin position="1"/>
        <end position="73"/>
    </location>
</feature>
<dbReference type="InterPro" id="IPR011009">
    <property type="entry name" value="Kinase-like_dom_sf"/>
</dbReference>
<dbReference type="Pfam" id="PF00069">
    <property type="entry name" value="Pkinase"/>
    <property type="match status" value="1"/>
</dbReference>
<dbReference type="eggNOG" id="KOG0575">
    <property type="taxonomic scope" value="Eukaryota"/>
</dbReference>
<evidence type="ECO:0000259" key="1">
    <source>
        <dbReference type="PROSITE" id="PS50011"/>
    </source>
</evidence>
<dbReference type="STRING" id="857967.G0QKK9"/>